<dbReference type="SMART" id="SM00181">
    <property type="entry name" value="EGF"/>
    <property type="match status" value="7"/>
</dbReference>
<dbReference type="GO" id="GO:0071944">
    <property type="term" value="C:cell periphery"/>
    <property type="evidence" value="ECO:0007669"/>
    <property type="project" value="UniProtKB-ARBA"/>
</dbReference>
<evidence type="ECO:0000256" key="3">
    <source>
        <dbReference type="ARBA" id="ARBA00022530"/>
    </source>
</evidence>
<dbReference type="InterPro" id="IPR018097">
    <property type="entry name" value="EGF_Ca-bd_CS"/>
</dbReference>
<evidence type="ECO:0000256" key="6">
    <source>
        <dbReference type="ARBA" id="ARBA00022737"/>
    </source>
</evidence>
<keyword evidence="4 9" id="KW-0245">EGF-like domain</keyword>
<dbReference type="InterPro" id="IPR000742">
    <property type="entry name" value="EGF"/>
</dbReference>
<dbReference type="InterPro" id="IPR009030">
    <property type="entry name" value="Growth_fac_rcpt_cys_sf"/>
</dbReference>
<dbReference type="InterPro" id="IPR052235">
    <property type="entry name" value="Nephronectin_domain"/>
</dbReference>
<dbReference type="InterPro" id="IPR001881">
    <property type="entry name" value="EGF-like_Ca-bd_dom"/>
</dbReference>
<dbReference type="FunFam" id="2.10.25.10:FF:000038">
    <property type="entry name" value="Fibrillin 2"/>
    <property type="match status" value="4"/>
</dbReference>
<dbReference type="InterPro" id="IPR000152">
    <property type="entry name" value="EGF-type_Asp/Asn_hydroxyl_site"/>
</dbReference>
<evidence type="ECO:0000313" key="12">
    <source>
        <dbReference type="Proteomes" id="UP001209878"/>
    </source>
</evidence>
<accession>A0AAD9K3G0</accession>
<evidence type="ECO:0000256" key="2">
    <source>
        <dbReference type="ARBA" id="ARBA00006127"/>
    </source>
</evidence>
<dbReference type="PANTHER" id="PTHR24050:SF27">
    <property type="entry name" value="FIBRILLIN-1"/>
    <property type="match status" value="1"/>
</dbReference>
<dbReference type="FunFam" id="2.10.25.10:FF:000010">
    <property type="entry name" value="Pro-epidermal growth factor"/>
    <property type="match status" value="1"/>
</dbReference>
<evidence type="ECO:0000259" key="10">
    <source>
        <dbReference type="PROSITE" id="PS50026"/>
    </source>
</evidence>
<dbReference type="PROSITE" id="PS01186">
    <property type="entry name" value="EGF_2"/>
    <property type="match status" value="4"/>
</dbReference>
<comment type="caution">
    <text evidence="9">Lacks conserved residue(s) required for the propagation of feature annotation.</text>
</comment>
<keyword evidence="5" id="KW-0732">Signal</keyword>
<dbReference type="PROSITE" id="PS50026">
    <property type="entry name" value="EGF_3"/>
    <property type="match status" value="4"/>
</dbReference>
<reference evidence="11" key="1">
    <citation type="journal article" date="2023" name="Mol. Biol. Evol.">
        <title>Third-Generation Sequencing Reveals the Adaptive Role of the Epigenome in Three Deep-Sea Polychaetes.</title>
        <authorList>
            <person name="Perez M."/>
            <person name="Aroh O."/>
            <person name="Sun Y."/>
            <person name="Lan Y."/>
            <person name="Juniper S.K."/>
            <person name="Young C.R."/>
            <person name="Angers B."/>
            <person name="Qian P.Y."/>
        </authorList>
    </citation>
    <scope>NUCLEOTIDE SEQUENCE</scope>
    <source>
        <strain evidence="11">R07B-5</strain>
    </source>
</reference>
<name>A0AAD9K3G0_RIDPI</name>
<evidence type="ECO:0000256" key="7">
    <source>
        <dbReference type="ARBA" id="ARBA00023157"/>
    </source>
</evidence>
<protein>
    <recommendedName>
        <fullName evidence="10">EGF-like domain-containing protein</fullName>
    </recommendedName>
</protein>
<feature type="domain" description="EGF-like" evidence="10">
    <location>
        <begin position="177"/>
        <end position="218"/>
    </location>
</feature>
<dbReference type="AlphaFoldDB" id="A0AAD9K3G0"/>
<comment type="subcellular location">
    <subcellularLocation>
        <location evidence="1">Secreted</location>
        <location evidence="1">Extracellular space</location>
        <location evidence="1">Extracellular matrix</location>
    </subcellularLocation>
</comment>
<keyword evidence="7" id="KW-1015">Disulfide bond</keyword>
<dbReference type="Pfam" id="PF07645">
    <property type="entry name" value="EGF_CA"/>
    <property type="match status" value="4"/>
</dbReference>
<evidence type="ECO:0000256" key="5">
    <source>
        <dbReference type="ARBA" id="ARBA00022729"/>
    </source>
</evidence>
<dbReference type="SUPFAM" id="SSF57184">
    <property type="entry name" value="Growth factor receptor domain"/>
    <property type="match status" value="3"/>
</dbReference>
<feature type="domain" description="EGF-like" evidence="10">
    <location>
        <begin position="3"/>
        <end position="43"/>
    </location>
</feature>
<dbReference type="EMBL" id="JAODUO010001449">
    <property type="protein sequence ID" value="KAK2163655.1"/>
    <property type="molecule type" value="Genomic_DNA"/>
</dbReference>
<keyword evidence="6" id="KW-0677">Repeat</keyword>
<gene>
    <name evidence="11" type="ORF">NP493_1450g01017</name>
</gene>
<dbReference type="PANTHER" id="PTHR24050">
    <property type="entry name" value="PA14 DOMAIN-CONTAINING PROTEIN"/>
    <property type="match status" value="1"/>
</dbReference>
<dbReference type="Pfam" id="PF12662">
    <property type="entry name" value="cEGF"/>
    <property type="match status" value="1"/>
</dbReference>
<evidence type="ECO:0000256" key="1">
    <source>
        <dbReference type="ARBA" id="ARBA00004498"/>
    </source>
</evidence>
<evidence type="ECO:0000313" key="11">
    <source>
        <dbReference type="EMBL" id="KAK2163655.1"/>
    </source>
</evidence>
<dbReference type="PROSITE" id="PS00010">
    <property type="entry name" value="ASX_HYDROXYL"/>
    <property type="match status" value="4"/>
</dbReference>
<dbReference type="PROSITE" id="PS01187">
    <property type="entry name" value="EGF_CA"/>
    <property type="match status" value="3"/>
</dbReference>
<dbReference type="GO" id="GO:0005509">
    <property type="term" value="F:calcium ion binding"/>
    <property type="evidence" value="ECO:0007669"/>
    <property type="project" value="InterPro"/>
</dbReference>
<evidence type="ECO:0000256" key="8">
    <source>
        <dbReference type="ARBA" id="ARBA00023180"/>
    </source>
</evidence>
<feature type="domain" description="EGF-like" evidence="10">
    <location>
        <begin position="219"/>
        <end position="262"/>
    </location>
</feature>
<dbReference type="InterPro" id="IPR049883">
    <property type="entry name" value="NOTCH1_EGF-like"/>
</dbReference>
<proteinExistence type="inferred from homology"/>
<dbReference type="SMART" id="SM00179">
    <property type="entry name" value="EGF_CA"/>
    <property type="match status" value="6"/>
</dbReference>
<dbReference type="Gene3D" id="2.10.25.10">
    <property type="entry name" value="Laminin"/>
    <property type="match status" value="6"/>
</dbReference>
<keyword evidence="3" id="KW-0272">Extracellular matrix</keyword>
<keyword evidence="3" id="KW-0964">Secreted</keyword>
<dbReference type="CDD" id="cd00054">
    <property type="entry name" value="EGF_CA"/>
    <property type="match status" value="1"/>
</dbReference>
<evidence type="ECO:0000256" key="4">
    <source>
        <dbReference type="ARBA" id="ARBA00022536"/>
    </source>
</evidence>
<sequence length="370" mass="40288">MGDVNECVGPLHPCSHICSNTVGSYTCSCHAGFQLAPNHRECTAVKPCQISCGGGQCYIDPSGKERCMCDVGYRKTPGPLDECLDIQECVDQADMCREHAHSLCIEDEGKYACTCSHGYKLNPDGMSCSDVDECHEEGKAYKHKCDVASTTCVNTVGNYSCTCKDGFIQKNFFSCEDIDECAVRTHGCARHTAKCVNLPGSYECRCRNGYVGDGKTCMDVNECLDSKANTCSKEEICVNLQPLYECICKPGFKRHPVTHKCEDVNECVSPLLNKCSYASGCVNTYGSFHCSCQDGAVLANDGVTCVITNPCRNSATAASCKQLCLNVNGTDVCMCTYPLDNQCRGEVSATIHQLLHSHATIHQLLHSQER</sequence>
<comment type="caution">
    <text evidence="11">The sequence shown here is derived from an EMBL/GenBank/DDBJ whole genome shotgun (WGS) entry which is preliminary data.</text>
</comment>
<keyword evidence="8" id="KW-0325">Glycoprotein</keyword>
<dbReference type="InterPro" id="IPR026823">
    <property type="entry name" value="cEGF"/>
</dbReference>
<comment type="similarity">
    <text evidence="2">Belongs to the fibulin family.</text>
</comment>
<dbReference type="Proteomes" id="UP001209878">
    <property type="component" value="Unassembled WGS sequence"/>
</dbReference>
<dbReference type="InterPro" id="IPR013032">
    <property type="entry name" value="EGF-like_CS"/>
</dbReference>
<keyword evidence="12" id="KW-1185">Reference proteome</keyword>
<feature type="domain" description="EGF-like" evidence="10">
    <location>
        <begin position="263"/>
        <end position="306"/>
    </location>
</feature>
<organism evidence="11 12">
    <name type="scientific">Ridgeia piscesae</name>
    <name type="common">Tubeworm</name>
    <dbReference type="NCBI Taxonomy" id="27915"/>
    <lineage>
        <taxon>Eukaryota</taxon>
        <taxon>Metazoa</taxon>
        <taxon>Spiralia</taxon>
        <taxon>Lophotrochozoa</taxon>
        <taxon>Annelida</taxon>
        <taxon>Polychaeta</taxon>
        <taxon>Sedentaria</taxon>
        <taxon>Canalipalpata</taxon>
        <taxon>Sabellida</taxon>
        <taxon>Siboglinidae</taxon>
        <taxon>Ridgeia</taxon>
    </lineage>
</organism>
<evidence type="ECO:0000256" key="9">
    <source>
        <dbReference type="PROSITE-ProRule" id="PRU00076"/>
    </source>
</evidence>
<dbReference type="Pfam" id="PF12661">
    <property type="entry name" value="hEGF"/>
    <property type="match status" value="1"/>
</dbReference>